<name>A0A0A8ZC60_ARUDO</name>
<evidence type="ECO:0000313" key="1">
    <source>
        <dbReference type="EMBL" id="JAD36401.1"/>
    </source>
</evidence>
<organism evidence="1">
    <name type="scientific">Arundo donax</name>
    <name type="common">Giant reed</name>
    <name type="synonym">Donax arundinaceus</name>
    <dbReference type="NCBI Taxonomy" id="35708"/>
    <lineage>
        <taxon>Eukaryota</taxon>
        <taxon>Viridiplantae</taxon>
        <taxon>Streptophyta</taxon>
        <taxon>Embryophyta</taxon>
        <taxon>Tracheophyta</taxon>
        <taxon>Spermatophyta</taxon>
        <taxon>Magnoliopsida</taxon>
        <taxon>Liliopsida</taxon>
        <taxon>Poales</taxon>
        <taxon>Poaceae</taxon>
        <taxon>PACMAD clade</taxon>
        <taxon>Arundinoideae</taxon>
        <taxon>Arundineae</taxon>
        <taxon>Arundo</taxon>
    </lineage>
</organism>
<accession>A0A0A8ZC60</accession>
<reference evidence="1" key="2">
    <citation type="journal article" date="2015" name="Data Brief">
        <title>Shoot transcriptome of the giant reed, Arundo donax.</title>
        <authorList>
            <person name="Barrero R.A."/>
            <person name="Guerrero F.D."/>
            <person name="Moolhuijzen P."/>
            <person name="Goolsby J.A."/>
            <person name="Tidwell J."/>
            <person name="Bellgard S.E."/>
            <person name="Bellgard M.I."/>
        </authorList>
    </citation>
    <scope>NUCLEOTIDE SEQUENCE</scope>
    <source>
        <tissue evidence="1">Shoot tissue taken approximately 20 cm above the soil surface</tissue>
    </source>
</reference>
<protein>
    <submittedName>
        <fullName evidence="1">Uncharacterized protein</fullName>
    </submittedName>
</protein>
<dbReference type="EMBL" id="GBRH01261494">
    <property type="protein sequence ID" value="JAD36401.1"/>
    <property type="molecule type" value="Transcribed_RNA"/>
</dbReference>
<proteinExistence type="predicted"/>
<sequence length="18" mass="2292">MHQYLSFAYKHIILVHQY</sequence>
<reference evidence="1" key="1">
    <citation type="submission" date="2014-09" db="EMBL/GenBank/DDBJ databases">
        <authorList>
            <person name="Magalhaes I.L.F."/>
            <person name="Oliveira U."/>
            <person name="Santos F.R."/>
            <person name="Vidigal T.H.D.A."/>
            <person name="Brescovit A.D."/>
            <person name="Santos A.J."/>
        </authorList>
    </citation>
    <scope>NUCLEOTIDE SEQUENCE</scope>
    <source>
        <tissue evidence="1">Shoot tissue taken approximately 20 cm above the soil surface</tissue>
    </source>
</reference>
<dbReference type="AlphaFoldDB" id="A0A0A8ZC60"/>